<feature type="transmembrane region" description="Helical" evidence="11">
    <location>
        <begin position="158"/>
        <end position="175"/>
    </location>
</feature>
<dbReference type="GO" id="GO:0005886">
    <property type="term" value="C:plasma membrane"/>
    <property type="evidence" value="ECO:0007669"/>
    <property type="project" value="TreeGrafter"/>
</dbReference>
<dbReference type="Gene3D" id="1.20.1250.20">
    <property type="entry name" value="MFS general substrate transporter like domains"/>
    <property type="match status" value="1"/>
</dbReference>
<evidence type="ECO:0000256" key="11">
    <source>
        <dbReference type="SAM" id="Phobius"/>
    </source>
</evidence>
<evidence type="ECO:0000313" key="12">
    <source>
        <dbReference type="EMBL" id="PIA55121.1"/>
    </source>
</evidence>
<feature type="transmembrane region" description="Helical" evidence="11">
    <location>
        <begin position="196"/>
        <end position="214"/>
    </location>
</feature>
<evidence type="ECO:0000256" key="2">
    <source>
        <dbReference type="ARBA" id="ARBA00004914"/>
    </source>
</evidence>
<protein>
    <recommendedName>
        <fullName evidence="14">Sucrose transporter</fullName>
    </recommendedName>
</protein>
<keyword evidence="8 11" id="KW-1133">Transmembrane helix</keyword>
<feature type="transmembrane region" description="Helical" evidence="11">
    <location>
        <begin position="319"/>
        <end position="342"/>
    </location>
</feature>
<evidence type="ECO:0000256" key="3">
    <source>
        <dbReference type="ARBA" id="ARBA00007134"/>
    </source>
</evidence>
<feature type="transmembrane region" description="Helical" evidence="11">
    <location>
        <begin position="282"/>
        <end position="307"/>
    </location>
</feature>
<feature type="transmembrane region" description="Helical" evidence="11">
    <location>
        <begin position="354"/>
        <end position="374"/>
    </location>
</feature>
<dbReference type="GO" id="GO:0008506">
    <property type="term" value="F:sucrose:proton symporter activity"/>
    <property type="evidence" value="ECO:0007669"/>
    <property type="project" value="TreeGrafter"/>
</dbReference>
<dbReference type="InterPro" id="IPR036259">
    <property type="entry name" value="MFS_trans_sf"/>
</dbReference>
<comment type="pathway">
    <text evidence="2">Glycan biosynthesis; sucrose metabolism.</text>
</comment>
<evidence type="ECO:0000256" key="8">
    <source>
        <dbReference type="ARBA" id="ARBA00022989"/>
    </source>
</evidence>
<keyword evidence="7" id="KW-0769">Symport</keyword>
<name>A0A2G5EHE9_AQUCA</name>
<comment type="similarity">
    <text evidence="3">Belongs to the glycoside-pentoside-hexuronide (GPH) cation symporter transporter (TC 2.A.2.4) family.</text>
</comment>
<organism evidence="12 13">
    <name type="scientific">Aquilegia coerulea</name>
    <name type="common">Rocky mountain columbine</name>
    <dbReference type="NCBI Taxonomy" id="218851"/>
    <lineage>
        <taxon>Eukaryota</taxon>
        <taxon>Viridiplantae</taxon>
        <taxon>Streptophyta</taxon>
        <taxon>Embryophyta</taxon>
        <taxon>Tracheophyta</taxon>
        <taxon>Spermatophyta</taxon>
        <taxon>Magnoliopsida</taxon>
        <taxon>Ranunculales</taxon>
        <taxon>Ranunculaceae</taxon>
        <taxon>Thalictroideae</taxon>
        <taxon>Aquilegia</taxon>
    </lineage>
</organism>
<sequence length="387" mass="41584">MAVPEIQETTSQHHQQQRGKNRSSTTSRHQQRVEPKPPIQKTKVPLKQLLKISSIAAGIQFGWALQLSLLTPYVQELGIPHIWSSLIWLCGPLSGLLVQPLVGHSSDQCTNRFGRRRPFILAGAVSICIAVLIIGHSADLGRILGDGVGLTETRPRAIIVFVVGFWLLDVANNMTQGPCRALLADLTGDDQRRTRIANAYFSLFMAIGNVLGFATGAFSGWFRILPFTVTSACSISCANLKSAFLIDIVVIAVTAYLSIASAKEVPLSSIVEKPGKPNEGLTYTSGVQMGSLGLMLNSVVLGVASVLMEKLCKKWGGGFVWGISNILMSLCFIMMIVISLIAKNMEYSAKDTPPTSIVVASLTAFAILGAPLAVSRSLSGPKKSKSH</sequence>
<keyword evidence="6 11" id="KW-0812">Transmembrane</keyword>
<evidence type="ECO:0000256" key="6">
    <source>
        <dbReference type="ARBA" id="ARBA00022692"/>
    </source>
</evidence>
<reference evidence="12 13" key="1">
    <citation type="submission" date="2017-09" db="EMBL/GenBank/DDBJ databases">
        <title>WGS assembly of Aquilegia coerulea Goldsmith.</title>
        <authorList>
            <person name="Hodges S."/>
            <person name="Kramer E."/>
            <person name="Nordborg M."/>
            <person name="Tomkins J."/>
            <person name="Borevitz J."/>
            <person name="Derieg N."/>
            <person name="Yan J."/>
            <person name="Mihaltcheva S."/>
            <person name="Hayes R.D."/>
            <person name="Rokhsar D."/>
        </authorList>
    </citation>
    <scope>NUCLEOTIDE SEQUENCE [LARGE SCALE GENOMIC DNA]</scope>
    <source>
        <strain evidence="13">cv. Goldsmith</strain>
    </source>
</reference>
<comment type="subcellular location">
    <subcellularLocation>
        <location evidence="1">Membrane</location>
        <topology evidence="1">Multi-pass membrane protein</topology>
    </subcellularLocation>
</comment>
<dbReference type="PANTHER" id="PTHR19432:SF90">
    <property type="entry name" value="SUCROSE TRANSPORT PROTEIN SUC4"/>
    <property type="match status" value="1"/>
</dbReference>
<evidence type="ECO:0000313" key="13">
    <source>
        <dbReference type="Proteomes" id="UP000230069"/>
    </source>
</evidence>
<feature type="transmembrane region" description="Helical" evidence="11">
    <location>
        <begin position="119"/>
        <end position="138"/>
    </location>
</feature>
<accession>A0A2G5EHE9</accession>
<evidence type="ECO:0008006" key="14">
    <source>
        <dbReference type="Google" id="ProtNLM"/>
    </source>
</evidence>
<evidence type="ECO:0000256" key="7">
    <source>
        <dbReference type="ARBA" id="ARBA00022847"/>
    </source>
</evidence>
<dbReference type="PANTHER" id="PTHR19432">
    <property type="entry name" value="SUGAR TRANSPORTER"/>
    <property type="match status" value="1"/>
</dbReference>
<dbReference type="EMBL" id="KZ305025">
    <property type="protein sequence ID" value="PIA55121.1"/>
    <property type="molecule type" value="Genomic_DNA"/>
</dbReference>
<dbReference type="OrthoDB" id="28755at2759"/>
<dbReference type="SUPFAM" id="SSF103473">
    <property type="entry name" value="MFS general substrate transporter"/>
    <property type="match status" value="1"/>
</dbReference>
<keyword evidence="5" id="KW-0762">Sugar transport</keyword>
<evidence type="ECO:0000256" key="1">
    <source>
        <dbReference type="ARBA" id="ARBA00004141"/>
    </source>
</evidence>
<evidence type="ECO:0000256" key="9">
    <source>
        <dbReference type="ARBA" id="ARBA00023136"/>
    </source>
</evidence>
<keyword evidence="13" id="KW-1185">Reference proteome</keyword>
<dbReference type="Proteomes" id="UP000230069">
    <property type="component" value="Unassembled WGS sequence"/>
</dbReference>
<feature type="region of interest" description="Disordered" evidence="10">
    <location>
        <begin position="1"/>
        <end position="38"/>
    </location>
</feature>
<gene>
    <name evidence="12" type="ORF">AQUCO_00800094v1</name>
</gene>
<dbReference type="GO" id="GO:0005773">
    <property type="term" value="C:vacuole"/>
    <property type="evidence" value="ECO:0007669"/>
    <property type="project" value="TreeGrafter"/>
</dbReference>
<proteinExistence type="inferred from homology"/>
<dbReference type="Pfam" id="PF13347">
    <property type="entry name" value="MFS_2"/>
    <property type="match status" value="1"/>
</dbReference>
<dbReference type="AlphaFoldDB" id="A0A2G5EHE9"/>
<evidence type="ECO:0000256" key="10">
    <source>
        <dbReference type="SAM" id="MobiDB-lite"/>
    </source>
</evidence>
<keyword evidence="4" id="KW-0813">Transport</keyword>
<evidence type="ECO:0000256" key="5">
    <source>
        <dbReference type="ARBA" id="ARBA00022597"/>
    </source>
</evidence>
<evidence type="ECO:0000256" key="4">
    <source>
        <dbReference type="ARBA" id="ARBA00022448"/>
    </source>
</evidence>
<keyword evidence="9 11" id="KW-0472">Membrane</keyword>